<dbReference type="GO" id="GO:0019290">
    <property type="term" value="P:siderophore biosynthetic process"/>
    <property type="evidence" value="ECO:0007669"/>
    <property type="project" value="InterPro"/>
</dbReference>
<dbReference type="PANTHER" id="PTHR31438">
    <property type="entry name" value="LYSINE N-ACYLTRANSFERASE C17G9.06C-RELATED"/>
    <property type="match status" value="1"/>
</dbReference>
<proteinExistence type="predicted"/>
<organism evidence="7 8">
    <name type="scientific">Nocardioides luteus</name>
    <dbReference type="NCBI Taxonomy" id="1844"/>
    <lineage>
        <taxon>Bacteria</taxon>
        <taxon>Bacillati</taxon>
        <taxon>Actinomycetota</taxon>
        <taxon>Actinomycetes</taxon>
        <taxon>Propionibacteriales</taxon>
        <taxon>Nocardioidaceae</taxon>
        <taxon>Nocardioides</taxon>
    </lineage>
</organism>
<dbReference type="RefSeq" id="WP_052693986.1">
    <property type="nucleotide sequence ID" value="NZ_JZDQ02000061.1"/>
</dbReference>
<evidence type="ECO:0000313" key="7">
    <source>
        <dbReference type="EMBL" id="OIJ23664.1"/>
    </source>
</evidence>
<dbReference type="STRING" id="1844.UG56_026825"/>
<dbReference type="GO" id="GO:0046677">
    <property type="term" value="P:response to antibiotic"/>
    <property type="evidence" value="ECO:0007669"/>
    <property type="project" value="UniProtKB-KW"/>
</dbReference>
<evidence type="ECO:0000256" key="1">
    <source>
        <dbReference type="ARBA" id="ARBA00003818"/>
    </source>
</evidence>
<dbReference type="Proteomes" id="UP000033772">
    <property type="component" value="Unassembled WGS sequence"/>
</dbReference>
<evidence type="ECO:0000256" key="4">
    <source>
        <dbReference type="ARBA" id="ARBA00023251"/>
    </source>
</evidence>
<keyword evidence="8" id="KW-1185">Reference proteome</keyword>
<dbReference type="OrthoDB" id="5177616at2"/>
<comment type="pathway">
    <text evidence="2">Siderophore biosynthesis; mycobactin biosynthesis.</text>
</comment>
<dbReference type="SMART" id="SM01006">
    <property type="entry name" value="AlcB"/>
    <property type="match status" value="1"/>
</dbReference>
<dbReference type="GO" id="GO:0016410">
    <property type="term" value="F:N-acyltransferase activity"/>
    <property type="evidence" value="ECO:0007669"/>
    <property type="project" value="TreeGrafter"/>
</dbReference>
<dbReference type="Pfam" id="PF13523">
    <property type="entry name" value="Acetyltransf_8"/>
    <property type="match status" value="1"/>
</dbReference>
<dbReference type="SUPFAM" id="SSF55729">
    <property type="entry name" value="Acyl-CoA N-acyltransferases (Nat)"/>
    <property type="match status" value="1"/>
</dbReference>
<evidence type="ECO:0000256" key="5">
    <source>
        <dbReference type="ARBA" id="ARBA00031122"/>
    </source>
</evidence>
<dbReference type="PROSITE" id="PS51186">
    <property type="entry name" value="GNAT"/>
    <property type="match status" value="1"/>
</dbReference>
<feature type="domain" description="N-acetyltransferase" evidence="6">
    <location>
        <begin position="3"/>
        <end position="165"/>
    </location>
</feature>
<evidence type="ECO:0000259" key="6">
    <source>
        <dbReference type="PROSITE" id="PS51186"/>
    </source>
</evidence>
<evidence type="ECO:0000313" key="8">
    <source>
        <dbReference type="Proteomes" id="UP000033772"/>
    </source>
</evidence>
<sequence length="165" mass="18947">MTLTIRDLKPSADIDLLDGWLHDDRARFWGMVEKPREEIEEIYTWLQEQPHLAAYIVEIDGEPVALFQTWDPEIDELGAFYERRPGDIGVHLFLADTPARQGRTETVLDFFIEEVIVKVGARRIVVEPDATNEASLARLDDYGFKRGPVVELPHKVAQYAFLDLP</sequence>
<keyword evidence="4" id="KW-0046">Antibiotic resistance</keyword>
<dbReference type="AlphaFoldDB" id="A0A1J4MZF9"/>
<dbReference type="InterPro" id="IPR000182">
    <property type="entry name" value="GNAT_dom"/>
</dbReference>
<comment type="caution">
    <text evidence="7">The sequence shown here is derived from an EMBL/GenBank/DDBJ whole genome shotgun (WGS) entry which is preliminary data.</text>
</comment>
<evidence type="ECO:0000256" key="3">
    <source>
        <dbReference type="ARBA" id="ARBA00020586"/>
    </source>
</evidence>
<reference evidence="7" key="1">
    <citation type="submission" date="2016-10" db="EMBL/GenBank/DDBJ databases">
        <title>Draft Genome Sequence of Nocardioides luteus Strain BAFB, an Alkane-Degrading Bacterium Isolated from JP-7 Polluted Soil.</title>
        <authorList>
            <person name="Brown L."/>
            <person name="Ruiz O.N."/>
            <person name="Gunasekera T."/>
        </authorList>
    </citation>
    <scope>NUCLEOTIDE SEQUENCE [LARGE SCALE GENOMIC DNA]</scope>
    <source>
        <strain evidence="7">BAFB</strain>
    </source>
</reference>
<dbReference type="PANTHER" id="PTHR31438:SF1">
    <property type="entry name" value="LYSINE N-ACYLTRANSFERASE C17G9.06C-RELATED"/>
    <property type="match status" value="1"/>
</dbReference>
<dbReference type="EMBL" id="JZDQ02000061">
    <property type="protein sequence ID" value="OIJ23664.1"/>
    <property type="molecule type" value="Genomic_DNA"/>
</dbReference>
<name>A0A1J4MZF9_9ACTN</name>
<dbReference type="InterPro" id="IPR016181">
    <property type="entry name" value="Acyl_CoA_acyltransferase"/>
</dbReference>
<evidence type="ECO:0000256" key="2">
    <source>
        <dbReference type="ARBA" id="ARBA00005102"/>
    </source>
</evidence>
<dbReference type="UniPathway" id="UPA00011"/>
<accession>A0A1J4MZF9</accession>
<protein>
    <recommendedName>
        <fullName evidence="3">Lysine N-acyltransferase MbtK</fullName>
    </recommendedName>
    <alternativeName>
        <fullName evidence="5">Mycobactin synthase protein K</fullName>
    </alternativeName>
</protein>
<comment type="function">
    <text evidence="1">Acyltransferase required for the direct transfer of medium- to long-chain fatty acyl moieties from a carrier protein (MbtL) on to the epsilon-amino group of lysine residue in the mycobactin core.</text>
</comment>
<dbReference type="Gene3D" id="3.40.630.30">
    <property type="match status" value="1"/>
</dbReference>
<dbReference type="InterPro" id="IPR019432">
    <property type="entry name" value="Acyltransferase_MbtK/IucB-like"/>
</dbReference>
<gene>
    <name evidence="7" type="ORF">UG56_026825</name>
</gene>